<dbReference type="Pfam" id="PF21106">
    <property type="entry name" value="YtxK_like"/>
    <property type="match status" value="1"/>
</dbReference>
<dbReference type="AlphaFoldDB" id="A0A2S7MY13"/>
<feature type="domain" description="DNA methylase adenine-specific" evidence="1">
    <location>
        <begin position="97"/>
        <end position="314"/>
    </location>
</feature>
<keyword evidence="3" id="KW-0808">Transferase</keyword>
<dbReference type="InterPro" id="IPR052933">
    <property type="entry name" value="DNA_Protect_Modify"/>
</dbReference>
<dbReference type="InterPro" id="IPR048375">
    <property type="entry name" value="YtxK-like_N"/>
</dbReference>
<comment type="caution">
    <text evidence="3">The sequence shown here is derived from an EMBL/GenBank/DDBJ whole genome shotgun (WGS) entry which is preliminary data.</text>
</comment>
<dbReference type="CDD" id="cd02440">
    <property type="entry name" value="AdoMet_MTases"/>
    <property type="match status" value="1"/>
</dbReference>
<dbReference type="PANTHER" id="PTHR41313:SF1">
    <property type="entry name" value="DNA METHYLASE ADENINE-SPECIFIC DOMAIN-CONTAINING PROTEIN"/>
    <property type="match status" value="1"/>
</dbReference>
<evidence type="ECO:0000259" key="1">
    <source>
        <dbReference type="Pfam" id="PF02384"/>
    </source>
</evidence>
<dbReference type="EMBL" id="PKOZ01000008">
    <property type="protein sequence ID" value="PQD94628.1"/>
    <property type="molecule type" value="Genomic_DNA"/>
</dbReference>
<proteinExistence type="predicted"/>
<protein>
    <submittedName>
        <fullName evidence="3">SAM-dependent methyltransferase</fullName>
    </submittedName>
</protein>
<dbReference type="Proteomes" id="UP000239663">
    <property type="component" value="Unassembled WGS sequence"/>
</dbReference>
<dbReference type="GO" id="GO:0008170">
    <property type="term" value="F:N-methyltransferase activity"/>
    <property type="evidence" value="ECO:0007669"/>
    <property type="project" value="InterPro"/>
</dbReference>
<dbReference type="OrthoDB" id="9788159at2"/>
<organism evidence="3 4">
    <name type="scientific">Pradoshia eiseniae</name>
    <dbReference type="NCBI Taxonomy" id="2064768"/>
    <lineage>
        <taxon>Bacteria</taxon>
        <taxon>Bacillati</taxon>
        <taxon>Bacillota</taxon>
        <taxon>Bacilli</taxon>
        <taxon>Bacillales</taxon>
        <taxon>Bacillaceae</taxon>
        <taxon>Pradoshia</taxon>
    </lineage>
</organism>
<dbReference type="InterPro" id="IPR003356">
    <property type="entry name" value="DNA_methylase_A-5"/>
</dbReference>
<feature type="domain" description="YtxK-like N-terminal helical" evidence="2">
    <location>
        <begin position="7"/>
        <end position="86"/>
    </location>
</feature>
<evidence type="ECO:0000259" key="2">
    <source>
        <dbReference type="Pfam" id="PF21106"/>
    </source>
</evidence>
<dbReference type="InterPro" id="IPR016843">
    <property type="entry name" value="S-AdoMet-dep_Ade-MeTrfase_prd"/>
</dbReference>
<dbReference type="GO" id="GO:0003677">
    <property type="term" value="F:DNA binding"/>
    <property type="evidence" value="ECO:0007669"/>
    <property type="project" value="InterPro"/>
</dbReference>
<evidence type="ECO:0000313" key="4">
    <source>
        <dbReference type="Proteomes" id="UP000239663"/>
    </source>
</evidence>
<dbReference type="Gene3D" id="3.40.50.150">
    <property type="entry name" value="Vaccinia Virus protein VP39"/>
    <property type="match status" value="1"/>
</dbReference>
<keyword evidence="4" id="KW-1185">Reference proteome</keyword>
<dbReference type="Pfam" id="PF02384">
    <property type="entry name" value="N6_Mtase"/>
    <property type="match status" value="1"/>
</dbReference>
<accession>A0A2S7MY13</accession>
<keyword evidence="3" id="KW-0489">Methyltransferase</keyword>
<dbReference type="SUPFAM" id="SSF53335">
    <property type="entry name" value="S-adenosyl-L-methionine-dependent methyltransferases"/>
    <property type="match status" value="1"/>
</dbReference>
<dbReference type="GO" id="GO:0032259">
    <property type="term" value="P:methylation"/>
    <property type="evidence" value="ECO:0007669"/>
    <property type="project" value="UniProtKB-KW"/>
</dbReference>
<dbReference type="Gene3D" id="1.10.150.470">
    <property type="match status" value="1"/>
</dbReference>
<evidence type="ECO:0000313" key="3">
    <source>
        <dbReference type="EMBL" id="PQD94628.1"/>
    </source>
</evidence>
<dbReference type="PIRSF" id="PIRSF026567">
    <property type="entry name" value="Adenine_mtase_bact_prd"/>
    <property type="match status" value="1"/>
</dbReference>
<reference evidence="3 4" key="1">
    <citation type="submission" date="2017-12" db="EMBL/GenBank/DDBJ databases">
        <title>Taxonomic description and draft genome of Pradoshia cofamensis Gen. nov., sp. nov., a thermotolerant bacillale isolated from anterior gut of earthworm Eisenia fetida.</title>
        <authorList>
            <person name="Saha T."/>
            <person name="Chakraborty R."/>
        </authorList>
    </citation>
    <scope>NUCLEOTIDE SEQUENCE [LARGE SCALE GENOMIC DNA]</scope>
    <source>
        <strain evidence="3 4">EAG3</strain>
    </source>
</reference>
<dbReference type="RefSeq" id="WP_104850009.1">
    <property type="nucleotide sequence ID" value="NZ_PKOZ01000008.1"/>
</dbReference>
<sequence length="330" mass="36847">MNTTKVEQIYELITSTAKIIQEELGGTELEAIAETGENLFQGDVLQDELSEITVKKLKKGYQEIHLDHFSKEDIRKGWQLAILKAMRTHVQPNHQMTPDAIGFMFAYLLEKFTAKQEALSVLDPAVGTGNLLFSVMNVLSGKQLNATGIEVDETLVKLAYTGANLLGMPVHFLHQDSLQPLFIDPADVVICDLPVGYYPDNERAKEFKVRAKDSESMSYAHHLFIEQGFTYSKNGGYLFFLVPNDLFTTSEAPALNQFIHEHGYIQGLIQLPESMFKSKQSAKSILILQKAGDGVKAPKQVLLVNMPKLSDKTATAAMLNKIDNWIKAEK</sequence>
<name>A0A2S7MY13_9BACI</name>
<dbReference type="PANTHER" id="PTHR41313">
    <property type="entry name" value="ADENINE-SPECIFIC METHYLTRANSFERASE"/>
    <property type="match status" value="1"/>
</dbReference>
<gene>
    <name evidence="3" type="ORF">CYL18_13275</name>
</gene>
<dbReference type="InterPro" id="IPR029063">
    <property type="entry name" value="SAM-dependent_MTases_sf"/>
</dbReference>